<keyword evidence="3" id="KW-0732">Signal</keyword>
<dbReference type="CDD" id="cd13403">
    <property type="entry name" value="MLTF-like"/>
    <property type="match status" value="1"/>
</dbReference>
<name>A0A653E7G1_9PSED</name>
<comment type="similarity">
    <text evidence="2">Belongs to the bacterial solute-binding protein 3 family.</text>
</comment>
<sequence>MQIKRLALWAVGIVFCVTFAVGVALSTTEGDELSVAEEAEVDALVLPLPKLWTGDFAGMQKRHMVRVLVPYSKSFYSVDRGQQAGISYDLSVALAAWLNKNHADPKAAVRWQVMLIPVARDELISQLLKGQGDIAAGGLVITDKRSAQVAFTAPFTVSVGELWVSAPGTEPVTGVAQLAGRQVMVRRSSSYFEHLTELNKTFQAQGLKPIDIQLVDENLETEDLLEMVNVGVIPATVADHYIAEAWSGLYPDMQINEAVKVHEGSAFAWAIRPDNPQLKKQLDKFVEAHKVGTLFGNSLRKDYLEQTSIVDPTSARELAKFMSLVKIFKKHAQTYDFDYLMLMAQGYQESRLDQQARSPNGAVGVMQILPSTAADPQVGIKNVAKSADNNVEAGAKYLRLLEQKYLDEPGISPTNKVLMAFAAYNAGPTNLRKFRRLAEKSGLDRDVWFGNVEHGAARIVGRETVDYVGNIYKYYVAYKLAQQRQLLQDATTNP</sequence>
<dbReference type="Pfam" id="PF01464">
    <property type="entry name" value="SLT"/>
    <property type="match status" value="1"/>
</dbReference>
<comment type="subcellular location">
    <subcellularLocation>
        <location evidence="1">Cell outer membrane</location>
        <topology evidence="1">Peripheral membrane protein</topology>
    </subcellularLocation>
</comment>
<gene>
    <name evidence="6" type="ORF">PMYSY11_3693</name>
</gene>
<evidence type="ECO:0000256" key="4">
    <source>
        <dbReference type="ARBA" id="ARBA00023237"/>
    </source>
</evidence>
<evidence type="ECO:0000259" key="5">
    <source>
        <dbReference type="SMART" id="SM00062"/>
    </source>
</evidence>
<dbReference type="GO" id="GO:0008933">
    <property type="term" value="F:peptidoglycan lytic transglycosylase activity"/>
    <property type="evidence" value="ECO:0007669"/>
    <property type="project" value="TreeGrafter"/>
</dbReference>
<dbReference type="SUPFAM" id="SSF53955">
    <property type="entry name" value="Lysozyme-like"/>
    <property type="match status" value="1"/>
</dbReference>
<evidence type="ECO:0000256" key="1">
    <source>
        <dbReference type="ARBA" id="ARBA00004339"/>
    </source>
</evidence>
<dbReference type="PANTHER" id="PTHR35936">
    <property type="entry name" value="MEMBRANE-BOUND LYTIC MUREIN TRANSGLYCOSYLASE F"/>
    <property type="match status" value="1"/>
</dbReference>
<dbReference type="EMBL" id="LR215729">
    <property type="protein sequence ID" value="VEV98737.1"/>
    <property type="molecule type" value="Genomic_DNA"/>
</dbReference>
<dbReference type="InterPro" id="IPR001638">
    <property type="entry name" value="Solute-binding_3/MltF_N"/>
</dbReference>
<dbReference type="GO" id="GO:0009279">
    <property type="term" value="C:cell outer membrane"/>
    <property type="evidence" value="ECO:0007669"/>
    <property type="project" value="UniProtKB-SubCell"/>
</dbReference>
<dbReference type="InterPro" id="IPR023346">
    <property type="entry name" value="Lysozyme-like_dom_sf"/>
</dbReference>
<dbReference type="Pfam" id="PF00497">
    <property type="entry name" value="SBP_bac_3"/>
    <property type="match status" value="1"/>
</dbReference>
<feature type="domain" description="Solute-binding protein family 3/N-terminal" evidence="5">
    <location>
        <begin position="64"/>
        <end position="307"/>
    </location>
</feature>
<keyword evidence="4" id="KW-0472">Membrane</keyword>
<dbReference type="GO" id="GO:0009253">
    <property type="term" value="P:peptidoglycan catabolic process"/>
    <property type="evidence" value="ECO:0007669"/>
    <property type="project" value="TreeGrafter"/>
</dbReference>
<proteinExistence type="inferred from homology"/>
<organism evidence="6">
    <name type="scientific">Pseudomonas marincola</name>
    <dbReference type="NCBI Taxonomy" id="437900"/>
    <lineage>
        <taxon>Bacteria</taxon>
        <taxon>Pseudomonadati</taxon>
        <taxon>Pseudomonadota</taxon>
        <taxon>Gammaproteobacteria</taxon>
        <taxon>Pseudomonadales</taxon>
        <taxon>Pseudomonadaceae</taxon>
        <taxon>Pseudomonas</taxon>
    </lineage>
</organism>
<reference evidence="6" key="1">
    <citation type="submission" date="2019-02" db="EMBL/GenBank/DDBJ databases">
        <authorList>
            <consortium name="Genoscope - CEA"/>
            <person name="William W."/>
        </authorList>
    </citation>
    <scope>NUCLEOTIDE SEQUENCE [LARGE SCALE GENOMIC DNA]</scope>
    <source>
        <strain evidence="6">YSy11</strain>
    </source>
</reference>
<dbReference type="SMART" id="SM00062">
    <property type="entry name" value="PBPb"/>
    <property type="match status" value="1"/>
</dbReference>
<accession>A0A653E7G1</accession>
<evidence type="ECO:0000256" key="3">
    <source>
        <dbReference type="ARBA" id="ARBA00022729"/>
    </source>
</evidence>
<dbReference type="Gene3D" id="3.40.190.10">
    <property type="entry name" value="Periplasmic binding protein-like II"/>
    <property type="match status" value="2"/>
</dbReference>
<dbReference type="CDD" id="cd01009">
    <property type="entry name" value="PBP2_YfhD_N"/>
    <property type="match status" value="1"/>
</dbReference>
<dbReference type="Gene3D" id="1.10.530.10">
    <property type="match status" value="1"/>
</dbReference>
<dbReference type="RefSeq" id="WP_150549082.1">
    <property type="nucleotide sequence ID" value="NZ_LR215729.2"/>
</dbReference>
<protein>
    <submittedName>
        <fullName evidence="6">Peptidoglycan lytic exotransglycosylase</fullName>
    </submittedName>
</protein>
<dbReference type="InterPro" id="IPR008258">
    <property type="entry name" value="Transglycosylase_SLT_dom_1"/>
</dbReference>
<evidence type="ECO:0000256" key="2">
    <source>
        <dbReference type="ARBA" id="ARBA00010333"/>
    </source>
</evidence>
<evidence type="ECO:0000313" key="6">
    <source>
        <dbReference type="EMBL" id="VEV98737.1"/>
    </source>
</evidence>
<dbReference type="PANTHER" id="PTHR35936:SF32">
    <property type="entry name" value="MEMBRANE-BOUND LYTIC MUREIN TRANSGLYCOSYLASE F"/>
    <property type="match status" value="1"/>
</dbReference>
<dbReference type="AlphaFoldDB" id="A0A653E7G1"/>
<dbReference type="SUPFAM" id="SSF53850">
    <property type="entry name" value="Periplasmic binding protein-like II"/>
    <property type="match status" value="1"/>
</dbReference>
<keyword evidence="4" id="KW-0998">Cell outer membrane</keyword>